<dbReference type="RefSeq" id="WP_163790293.1">
    <property type="nucleotide sequence ID" value="NZ_AP022587.1"/>
</dbReference>
<dbReference type="InterPro" id="IPR036736">
    <property type="entry name" value="ACP-like_sf"/>
</dbReference>
<gene>
    <name evidence="4" type="ORF">MSTO_24410</name>
</gene>
<dbReference type="GO" id="GO:0031177">
    <property type="term" value="F:phosphopantetheine binding"/>
    <property type="evidence" value="ECO:0007669"/>
    <property type="project" value="InterPro"/>
</dbReference>
<reference evidence="4 5" key="1">
    <citation type="journal article" date="2019" name="Emerg. Microbes Infect.">
        <title>Comprehensive subspecies identification of 175 nontuberculous mycobacteria species based on 7547 genomic profiles.</title>
        <authorList>
            <person name="Matsumoto Y."/>
            <person name="Kinjo T."/>
            <person name="Motooka D."/>
            <person name="Nabeya D."/>
            <person name="Jung N."/>
            <person name="Uechi K."/>
            <person name="Horii T."/>
            <person name="Iida T."/>
            <person name="Fujita J."/>
            <person name="Nakamura S."/>
        </authorList>
    </citation>
    <scope>NUCLEOTIDE SEQUENCE [LARGE SCALE GENOMIC DNA]</scope>
    <source>
        <strain evidence="4 5">JCM 17783</strain>
    </source>
</reference>
<dbReference type="KEGG" id="msto:MSTO_24410"/>
<keyword evidence="1" id="KW-0596">Phosphopantetheine</keyword>
<dbReference type="AlphaFoldDB" id="A0A7I7Q871"/>
<evidence type="ECO:0000256" key="2">
    <source>
        <dbReference type="ARBA" id="ARBA00022553"/>
    </source>
</evidence>
<dbReference type="InterPro" id="IPR009081">
    <property type="entry name" value="PP-bd_ACP"/>
</dbReference>
<evidence type="ECO:0000313" key="4">
    <source>
        <dbReference type="EMBL" id="BBY22236.1"/>
    </source>
</evidence>
<evidence type="ECO:0000313" key="5">
    <source>
        <dbReference type="Proteomes" id="UP000467130"/>
    </source>
</evidence>
<dbReference type="Pfam" id="PF00550">
    <property type="entry name" value="PP-binding"/>
    <property type="match status" value="1"/>
</dbReference>
<dbReference type="Proteomes" id="UP000467130">
    <property type="component" value="Chromosome"/>
</dbReference>
<evidence type="ECO:0000256" key="1">
    <source>
        <dbReference type="ARBA" id="ARBA00022450"/>
    </source>
</evidence>
<keyword evidence="5" id="KW-1185">Reference proteome</keyword>
<protein>
    <recommendedName>
        <fullName evidence="3">Carrier domain-containing protein</fullName>
    </recommendedName>
</protein>
<dbReference type="InterPro" id="IPR020806">
    <property type="entry name" value="PKS_PP-bd"/>
</dbReference>
<name>A0A7I7Q871_9MYCO</name>
<dbReference type="Gene3D" id="1.10.1200.10">
    <property type="entry name" value="ACP-like"/>
    <property type="match status" value="1"/>
</dbReference>
<evidence type="ECO:0000259" key="3">
    <source>
        <dbReference type="PROSITE" id="PS50075"/>
    </source>
</evidence>
<dbReference type="SUPFAM" id="SSF47336">
    <property type="entry name" value="ACP-like"/>
    <property type="match status" value="1"/>
</dbReference>
<keyword evidence="2" id="KW-0597">Phosphoprotein</keyword>
<sequence length="81" mass="8807">MNARAAVRGAIIEILPSVTPDDIDESLHLRDLGADSVDRVEILLQALQRSGVSAQLAEFNDIPNIGSLIAYLDARHKETAR</sequence>
<accession>A0A7I7Q871</accession>
<dbReference type="SMART" id="SM00823">
    <property type="entry name" value="PKS_PP"/>
    <property type="match status" value="1"/>
</dbReference>
<dbReference type="EMBL" id="AP022587">
    <property type="protein sequence ID" value="BBY22236.1"/>
    <property type="molecule type" value="Genomic_DNA"/>
</dbReference>
<feature type="domain" description="Carrier" evidence="3">
    <location>
        <begin position="2"/>
        <end position="76"/>
    </location>
</feature>
<proteinExistence type="predicted"/>
<organism evidence="4 5">
    <name type="scientific">Mycobacterium stomatepiae</name>
    <dbReference type="NCBI Taxonomy" id="470076"/>
    <lineage>
        <taxon>Bacteria</taxon>
        <taxon>Bacillati</taxon>
        <taxon>Actinomycetota</taxon>
        <taxon>Actinomycetes</taxon>
        <taxon>Mycobacteriales</taxon>
        <taxon>Mycobacteriaceae</taxon>
        <taxon>Mycobacterium</taxon>
        <taxon>Mycobacterium simiae complex</taxon>
    </lineage>
</organism>
<dbReference type="PROSITE" id="PS50075">
    <property type="entry name" value="CARRIER"/>
    <property type="match status" value="1"/>
</dbReference>